<dbReference type="InterPro" id="IPR036388">
    <property type="entry name" value="WH-like_DNA-bd_sf"/>
</dbReference>
<keyword evidence="2" id="KW-0805">Transcription regulation</keyword>
<dbReference type="Gene3D" id="1.10.10.10">
    <property type="entry name" value="Winged helix-like DNA-binding domain superfamily/Winged helix DNA-binding domain"/>
    <property type="match status" value="1"/>
</dbReference>
<dbReference type="InterPro" id="IPR005119">
    <property type="entry name" value="LysR_subst-bd"/>
</dbReference>
<evidence type="ECO:0000256" key="3">
    <source>
        <dbReference type="ARBA" id="ARBA00023125"/>
    </source>
</evidence>
<organism evidence="6 7">
    <name type="scientific">Spelaeicoccus albus</name>
    <dbReference type="NCBI Taxonomy" id="1280376"/>
    <lineage>
        <taxon>Bacteria</taxon>
        <taxon>Bacillati</taxon>
        <taxon>Actinomycetota</taxon>
        <taxon>Actinomycetes</taxon>
        <taxon>Micrococcales</taxon>
        <taxon>Brevibacteriaceae</taxon>
        <taxon>Spelaeicoccus</taxon>
    </lineage>
</organism>
<dbReference type="EMBL" id="JACBZP010000001">
    <property type="protein sequence ID" value="NYI66682.1"/>
    <property type="molecule type" value="Genomic_DNA"/>
</dbReference>
<dbReference type="SUPFAM" id="SSF53850">
    <property type="entry name" value="Periplasmic binding protein-like II"/>
    <property type="match status" value="1"/>
</dbReference>
<evidence type="ECO:0000313" key="6">
    <source>
        <dbReference type="EMBL" id="NYI66682.1"/>
    </source>
</evidence>
<dbReference type="PANTHER" id="PTHR30346">
    <property type="entry name" value="TRANSCRIPTIONAL DUAL REGULATOR HCAR-RELATED"/>
    <property type="match status" value="1"/>
</dbReference>
<proteinExistence type="inferred from homology"/>
<dbReference type="PROSITE" id="PS50931">
    <property type="entry name" value="HTH_LYSR"/>
    <property type="match status" value="1"/>
</dbReference>
<evidence type="ECO:0000256" key="2">
    <source>
        <dbReference type="ARBA" id="ARBA00023015"/>
    </source>
</evidence>
<evidence type="ECO:0000256" key="1">
    <source>
        <dbReference type="ARBA" id="ARBA00009437"/>
    </source>
</evidence>
<gene>
    <name evidence="6" type="ORF">BJY26_000988</name>
</gene>
<dbReference type="Pfam" id="PF03466">
    <property type="entry name" value="LysR_substrate"/>
    <property type="match status" value="1"/>
</dbReference>
<dbReference type="GO" id="GO:0003677">
    <property type="term" value="F:DNA binding"/>
    <property type="evidence" value="ECO:0007669"/>
    <property type="project" value="UniProtKB-KW"/>
</dbReference>
<dbReference type="PANTHER" id="PTHR30346:SF0">
    <property type="entry name" value="HCA OPERON TRANSCRIPTIONAL ACTIVATOR HCAR"/>
    <property type="match status" value="1"/>
</dbReference>
<evidence type="ECO:0000313" key="7">
    <source>
        <dbReference type="Proteomes" id="UP000539111"/>
    </source>
</evidence>
<comment type="similarity">
    <text evidence="1">Belongs to the LysR transcriptional regulatory family.</text>
</comment>
<dbReference type="InterPro" id="IPR000847">
    <property type="entry name" value="LysR_HTH_N"/>
</dbReference>
<keyword evidence="4" id="KW-0804">Transcription</keyword>
<dbReference type="InterPro" id="IPR036390">
    <property type="entry name" value="WH_DNA-bd_sf"/>
</dbReference>
<dbReference type="GO" id="GO:0003700">
    <property type="term" value="F:DNA-binding transcription factor activity"/>
    <property type="evidence" value="ECO:0007669"/>
    <property type="project" value="InterPro"/>
</dbReference>
<evidence type="ECO:0000256" key="4">
    <source>
        <dbReference type="ARBA" id="ARBA00023163"/>
    </source>
</evidence>
<evidence type="ECO:0000259" key="5">
    <source>
        <dbReference type="PROSITE" id="PS50931"/>
    </source>
</evidence>
<dbReference type="AlphaFoldDB" id="A0A7Z0A945"/>
<protein>
    <submittedName>
        <fullName evidence="6">DNA-binding transcriptional LysR family regulator</fullName>
    </submittedName>
</protein>
<keyword evidence="3 6" id="KW-0238">DNA-binding</keyword>
<dbReference type="Gene3D" id="3.40.190.10">
    <property type="entry name" value="Periplasmic binding protein-like II"/>
    <property type="match status" value="2"/>
</dbReference>
<sequence>MYSLDQIRCFVAVAEELHFGRAAERLRMTQPPLSRQIQKLEHSIGVTLLDRNNRSVALTAAGRAFLTEARRLLVTADNAPDLARRIARGASGTVRIGFTAVSAFGVLGPLLDTIDANLPDVDIVLRELVTSEQIGALSRAEIDLGLARPPLDRGEFETTLLYREPLVLVAHEHHPLVQQSDPIDIDQLHGVEIVMYSPVQARYFYDLTTSVFADVRPRFTQYVTQIHTVIALVAAGRGAALVPKSAENLGMAAVRYVPLTGIDPSPVELHAVWRREADNPALRRIIDHMSEIDLDQPPGLDAGTPAIE</sequence>
<dbReference type="PRINTS" id="PR00039">
    <property type="entry name" value="HTHLYSR"/>
</dbReference>
<keyword evidence="7" id="KW-1185">Reference proteome</keyword>
<dbReference type="SUPFAM" id="SSF46785">
    <property type="entry name" value="Winged helix' DNA-binding domain"/>
    <property type="match status" value="1"/>
</dbReference>
<dbReference type="FunFam" id="1.10.10.10:FF:000001">
    <property type="entry name" value="LysR family transcriptional regulator"/>
    <property type="match status" value="1"/>
</dbReference>
<dbReference type="GO" id="GO:0032993">
    <property type="term" value="C:protein-DNA complex"/>
    <property type="evidence" value="ECO:0007669"/>
    <property type="project" value="TreeGrafter"/>
</dbReference>
<name>A0A7Z0A945_9MICO</name>
<feature type="domain" description="HTH lysR-type" evidence="5">
    <location>
        <begin position="1"/>
        <end position="59"/>
    </location>
</feature>
<comment type="caution">
    <text evidence="6">The sequence shown here is derived from an EMBL/GenBank/DDBJ whole genome shotgun (WGS) entry which is preliminary data.</text>
</comment>
<dbReference type="RefSeq" id="WP_179426189.1">
    <property type="nucleotide sequence ID" value="NZ_JACBZP010000001.1"/>
</dbReference>
<accession>A0A7Z0A945</accession>
<dbReference type="Pfam" id="PF00126">
    <property type="entry name" value="HTH_1"/>
    <property type="match status" value="1"/>
</dbReference>
<reference evidence="6 7" key="1">
    <citation type="submission" date="2020-07" db="EMBL/GenBank/DDBJ databases">
        <title>Sequencing the genomes of 1000 actinobacteria strains.</title>
        <authorList>
            <person name="Klenk H.-P."/>
        </authorList>
    </citation>
    <scope>NUCLEOTIDE SEQUENCE [LARGE SCALE GENOMIC DNA]</scope>
    <source>
        <strain evidence="6 7">DSM 26341</strain>
    </source>
</reference>
<dbReference type="Proteomes" id="UP000539111">
    <property type="component" value="Unassembled WGS sequence"/>
</dbReference>